<comment type="caution">
    <text evidence="1">The sequence shown here is derived from an EMBL/GenBank/DDBJ whole genome shotgun (WGS) entry which is preliminary data.</text>
</comment>
<name>A0ABU0R9W1_9MICO</name>
<dbReference type="PANTHER" id="PTHR30173:SF43">
    <property type="entry name" value="ECF RNA POLYMERASE SIGMA FACTOR SIGI-RELATED"/>
    <property type="match status" value="1"/>
</dbReference>
<evidence type="ECO:0000313" key="1">
    <source>
        <dbReference type="EMBL" id="MDQ0894869.1"/>
    </source>
</evidence>
<organism evidence="1 2">
    <name type="scientific">Agromyces ramosus</name>
    <dbReference type="NCBI Taxonomy" id="33879"/>
    <lineage>
        <taxon>Bacteria</taxon>
        <taxon>Bacillati</taxon>
        <taxon>Actinomycetota</taxon>
        <taxon>Actinomycetes</taxon>
        <taxon>Micrococcales</taxon>
        <taxon>Microbacteriaceae</taxon>
        <taxon>Agromyces</taxon>
    </lineage>
</organism>
<protein>
    <recommendedName>
        <fullName evidence="3">RNA polymerase sigma-70 factor (ECF subfamily)</fullName>
    </recommendedName>
</protein>
<dbReference type="Proteomes" id="UP001239083">
    <property type="component" value="Unassembled WGS sequence"/>
</dbReference>
<dbReference type="InterPro" id="IPR032710">
    <property type="entry name" value="NTF2-like_dom_sf"/>
</dbReference>
<evidence type="ECO:0000313" key="2">
    <source>
        <dbReference type="Proteomes" id="UP001239083"/>
    </source>
</evidence>
<evidence type="ECO:0008006" key="3">
    <source>
        <dbReference type="Google" id="ProtNLM"/>
    </source>
</evidence>
<keyword evidence="2" id="KW-1185">Reference proteome</keyword>
<proteinExistence type="predicted"/>
<gene>
    <name evidence="1" type="ORF">QFZ26_002424</name>
</gene>
<sequence>MTTIDWMPRPPHHRAVHAFRRAAESGDAERLAAMLDPGVAVVVDAGDQSQPKLGVVRGASAAIALLLHGMAAKPELVIDERSVNAQAGLMLSRGGETIAAMTVDFTRGLISMVWIRLCPVKLRHWNEV</sequence>
<accession>A0ABU0R9W1</accession>
<dbReference type="PANTHER" id="PTHR30173">
    <property type="entry name" value="SIGMA 19 FACTOR"/>
    <property type="match status" value="1"/>
</dbReference>
<dbReference type="EMBL" id="JAUSYY010000001">
    <property type="protein sequence ID" value="MDQ0894869.1"/>
    <property type="molecule type" value="Genomic_DNA"/>
</dbReference>
<dbReference type="SUPFAM" id="SSF54427">
    <property type="entry name" value="NTF2-like"/>
    <property type="match status" value="1"/>
</dbReference>
<reference evidence="1 2" key="1">
    <citation type="submission" date="2023-07" db="EMBL/GenBank/DDBJ databases">
        <title>Comparative genomics of wheat-associated soil bacteria to identify genetic determinants of phenazine resistance.</title>
        <authorList>
            <person name="Mouncey N."/>
        </authorList>
    </citation>
    <scope>NUCLEOTIDE SEQUENCE [LARGE SCALE GENOMIC DNA]</scope>
    <source>
        <strain evidence="1 2">V3I3</strain>
    </source>
</reference>
<dbReference type="RefSeq" id="WP_307042459.1">
    <property type="nucleotide sequence ID" value="NZ_JAUSYY010000001.1"/>
</dbReference>
<dbReference type="InterPro" id="IPR052704">
    <property type="entry name" value="ECF_Sigma-70_Domain"/>
</dbReference>